<organism evidence="2 3">
    <name type="scientific">Canavalia gladiata</name>
    <name type="common">Sword bean</name>
    <name type="synonym">Dolichos gladiatus</name>
    <dbReference type="NCBI Taxonomy" id="3824"/>
    <lineage>
        <taxon>Eukaryota</taxon>
        <taxon>Viridiplantae</taxon>
        <taxon>Streptophyta</taxon>
        <taxon>Embryophyta</taxon>
        <taxon>Tracheophyta</taxon>
        <taxon>Spermatophyta</taxon>
        <taxon>Magnoliopsida</taxon>
        <taxon>eudicotyledons</taxon>
        <taxon>Gunneridae</taxon>
        <taxon>Pentapetalae</taxon>
        <taxon>rosids</taxon>
        <taxon>fabids</taxon>
        <taxon>Fabales</taxon>
        <taxon>Fabaceae</taxon>
        <taxon>Papilionoideae</taxon>
        <taxon>50 kb inversion clade</taxon>
        <taxon>NPAAA clade</taxon>
        <taxon>indigoferoid/millettioid clade</taxon>
        <taxon>Phaseoleae</taxon>
        <taxon>Canavalia</taxon>
    </lineage>
</organism>
<evidence type="ECO:0000259" key="1">
    <source>
        <dbReference type="Pfam" id="PF05678"/>
    </source>
</evidence>
<reference evidence="2 3" key="1">
    <citation type="submission" date="2024-01" db="EMBL/GenBank/DDBJ databases">
        <title>The genomes of 5 underutilized Papilionoideae crops provide insights into root nodulation and disease resistanc.</title>
        <authorList>
            <person name="Jiang F."/>
        </authorList>
    </citation>
    <scope>NUCLEOTIDE SEQUENCE [LARGE SCALE GENOMIC DNA]</scope>
    <source>
        <strain evidence="2">LVBAO_FW01</strain>
        <tissue evidence="2">Leaves</tissue>
    </source>
</reference>
<accession>A0AAN9LQZ6</accession>
<dbReference type="Proteomes" id="UP001367508">
    <property type="component" value="Unassembled WGS sequence"/>
</dbReference>
<evidence type="ECO:0000313" key="3">
    <source>
        <dbReference type="Proteomes" id="UP001367508"/>
    </source>
</evidence>
<feature type="domain" description="VQ" evidence="1">
    <location>
        <begin position="28"/>
        <end position="45"/>
    </location>
</feature>
<dbReference type="PANTHER" id="PTHR33624:SF17">
    <property type="entry name" value="OS07G0687400 PROTEIN"/>
    <property type="match status" value="1"/>
</dbReference>
<dbReference type="InterPro" id="IPR008889">
    <property type="entry name" value="VQ"/>
</dbReference>
<proteinExistence type="predicted"/>
<name>A0AAN9LQZ6_CANGL</name>
<evidence type="ECO:0000313" key="2">
    <source>
        <dbReference type="EMBL" id="KAK7337928.1"/>
    </source>
</evidence>
<comment type="caution">
    <text evidence="2">The sequence shown here is derived from an EMBL/GenBank/DDBJ whole genome shotgun (WGS) entry which is preliminary data.</text>
</comment>
<dbReference type="InterPro" id="IPR039335">
    <property type="entry name" value="SIB1/2"/>
</dbReference>
<keyword evidence="3" id="KW-1185">Reference proteome</keyword>
<gene>
    <name evidence="2" type="ORF">VNO77_18520</name>
</gene>
<dbReference type="Pfam" id="PF05678">
    <property type="entry name" value="VQ"/>
    <property type="match status" value="1"/>
</dbReference>
<dbReference type="EMBL" id="JAYMYQ010000004">
    <property type="protein sequence ID" value="KAK7337928.1"/>
    <property type="molecule type" value="Genomic_DNA"/>
</dbReference>
<dbReference type="PANTHER" id="PTHR33624">
    <property type="entry name" value="SIGMA FACTOR BINDING PROTEIN 1, CHLOROPLASTIC"/>
    <property type="match status" value="1"/>
</dbReference>
<dbReference type="AlphaFoldDB" id="A0AAN9LQZ6"/>
<protein>
    <recommendedName>
        <fullName evidence="1">VQ domain-containing protein</fullName>
    </recommendedName>
</protein>
<sequence length="109" mass="12307">MKPIPIRANKKVIKIKYISNPVTIQVQDASEFRAVVQNLTGKHSGANGACTNDKEGKVEVPRHECDPTIPHPHSDIALHDDTIWSWFFEQQTYSQADTLESFVSFLSQQ</sequence>